<protein>
    <submittedName>
        <fullName evidence="1">Uncharacterized protein</fullName>
    </submittedName>
</protein>
<accession>A0A9P0QBP9</accession>
<dbReference type="Proteomes" id="UP001152888">
    <property type="component" value="Unassembled WGS sequence"/>
</dbReference>
<gene>
    <name evidence="1" type="ORF">ACAOBT_LOCUS35487</name>
</gene>
<dbReference type="EMBL" id="CAKOFQ010008958">
    <property type="protein sequence ID" value="CAH2016603.1"/>
    <property type="molecule type" value="Genomic_DNA"/>
</dbReference>
<name>A0A9P0QBP9_ACAOB</name>
<sequence length="65" mass="7447">MKDSITTPPDPRGVESFWKDILENDVQCNNEAKWIQEKSRTYKTIQEQSWTTLSIGAIKGPASFM</sequence>
<keyword evidence="2" id="KW-1185">Reference proteome</keyword>
<evidence type="ECO:0000313" key="2">
    <source>
        <dbReference type="Proteomes" id="UP001152888"/>
    </source>
</evidence>
<evidence type="ECO:0000313" key="1">
    <source>
        <dbReference type="EMBL" id="CAH2016603.1"/>
    </source>
</evidence>
<reference evidence="1" key="1">
    <citation type="submission" date="2022-03" db="EMBL/GenBank/DDBJ databases">
        <authorList>
            <person name="Sayadi A."/>
        </authorList>
    </citation>
    <scope>NUCLEOTIDE SEQUENCE</scope>
</reference>
<proteinExistence type="predicted"/>
<organism evidence="1 2">
    <name type="scientific">Acanthoscelides obtectus</name>
    <name type="common">Bean weevil</name>
    <name type="synonym">Bruchus obtectus</name>
    <dbReference type="NCBI Taxonomy" id="200917"/>
    <lineage>
        <taxon>Eukaryota</taxon>
        <taxon>Metazoa</taxon>
        <taxon>Ecdysozoa</taxon>
        <taxon>Arthropoda</taxon>
        <taxon>Hexapoda</taxon>
        <taxon>Insecta</taxon>
        <taxon>Pterygota</taxon>
        <taxon>Neoptera</taxon>
        <taxon>Endopterygota</taxon>
        <taxon>Coleoptera</taxon>
        <taxon>Polyphaga</taxon>
        <taxon>Cucujiformia</taxon>
        <taxon>Chrysomeloidea</taxon>
        <taxon>Chrysomelidae</taxon>
        <taxon>Bruchinae</taxon>
        <taxon>Bruchini</taxon>
        <taxon>Acanthoscelides</taxon>
    </lineage>
</organism>
<comment type="caution">
    <text evidence="1">The sequence shown here is derived from an EMBL/GenBank/DDBJ whole genome shotgun (WGS) entry which is preliminary data.</text>
</comment>
<dbReference type="AlphaFoldDB" id="A0A9P0QBP9"/>